<evidence type="ECO:0000259" key="2">
    <source>
        <dbReference type="PROSITE" id="PS51762"/>
    </source>
</evidence>
<dbReference type="OrthoDB" id="9809583at2"/>
<comment type="similarity">
    <text evidence="1">Belongs to the glycosyl hydrolase 16 family.</text>
</comment>
<organism evidence="3 4">
    <name type="scientific">Lutibacter oricola</name>
    <dbReference type="NCBI Taxonomy" id="762486"/>
    <lineage>
        <taxon>Bacteria</taxon>
        <taxon>Pseudomonadati</taxon>
        <taxon>Bacteroidota</taxon>
        <taxon>Flavobacteriia</taxon>
        <taxon>Flavobacteriales</taxon>
        <taxon>Flavobacteriaceae</taxon>
        <taxon>Lutibacter</taxon>
    </lineage>
</organism>
<dbReference type="PROSITE" id="PS51257">
    <property type="entry name" value="PROKAR_LIPOPROTEIN"/>
    <property type="match status" value="1"/>
</dbReference>
<accession>A0A1H3FSW3</accession>
<gene>
    <name evidence="3" type="ORF">SAMN05444411_11247</name>
</gene>
<name>A0A1H3FSW3_9FLAO</name>
<sequence>MTLKNISIALIGISLFSCGSVPTVEKEPVLQSKDHIETIALPDNLNDGTVWEFQSDLSDDFNYKFAPSNEKTNFGNGKWYNFYQSKWDGPGTTYWKYNHVSVDGNDLLITSSRWDGDNEDAPVAFQSNKMNKPNEGVSAGCITSNKQVLYPIFIESKSSVADIVLASDVWLLSPDATQEIDIMECYGGKEPGNEYFAKSIHISHHSFIRKPFTDYQPRDKGAWYQQKDVSGWGEYCWNNSDRKYVRTGVYWKSPIHFEHYIEGELVRVLYDKALVTRTINGKWEYGYPTMTNGKLDVEYGKQKIKKFSTLDVYSFEELKKASAASSVSIIDPYEYQGGKGFTKPLNIIINLESQDWHVKAGRTPTDADLKNKDKNTMKVDWFRVFKPKK</sequence>
<dbReference type="InterPro" id="IPR013320">
    <property type="entry name" value="ConA-like_dom_sf"/>
</dbReference>
<protein>
    <recommendedName>
        <fullName evidence="2">GH16 domain-containing protein</fullName>
    </recommendedName>
</protein>
<evidence type="ECO:0000256" key="1">
    <source>
        <dbReference type="ARBA" id="ARBA00006865"/>
    </source>
</evidence>
<dbReference type="GO" id="GO:0005975">
    <property type="term" value="P:carbohydrate metabolic process"/>
    <property type="evidence" value="ECO:0007669"/>
    <property type="project" value="InterPro"/>
</dbReference>
<dbReference type="RefSeq" id="WP_090125859.1">
    <property type="nucleotide sequence ID" value="NZ_FNNJ01000012.1"/>
</dbReference>
<evidence type="ECO:0000313" key="3">
    <source>
        <dbReference type="EMBL" id="SDX94051.1"/>
    </source>
</evidence>
<dbReference type="InterPro" id="IPR000757">
    <property type="entry name" value="Beta-glucanase-like"/>
</dbReference>
<proteinExistence type="inferred from homology"/>
<feature type="domain" description="GH16" evidence="2">
    <location>
        <begin position="34"/>
        <end position="389"/>
    </location>
</feature>
<keyword evidence="4" id="KW-1185">Reference proteome</keyword>
<dbReference type="GO" id="GO:0004553">
    <property type="term" value="F:hydrolase activity, hydrolyzing O-glycosyl compounds"/>
    <property type="evidence" value="ECO:0007669"/>
    <property type="project" value="InterPro"/>
</dbReference>
<dbReference type="Gene3D" id="2.60.120.200">
    <property type="match status" value="1"/>
</dbReference>
<dbReference type="SUPFAM" id="SSF49899">
    <property type="entry name" value="Concanavalin A-like lectins/glucanases"/>
    <property type="match status" value="2"/>
</dbReference>
<dbReference type="EMBL" id="FNNJ01000012">
    <property type="protein sequence ID" value="SDX94051.1"/>
    <property type="molecule type" value="Genomic_DNA"/>
</dbReference>
<dbReference type="Proteomes" id="UP000199595">
    <property type="component" value="Unassembled WGS sequence"/>
</dbReference>
<dbReference type="STRING" id="762486.SAMN05444411_11247"/>
<evidence type="ECO:0000313" key="4">
    <source>
        <dbReference type="Proteomes" id="UP000199595"/>
    </source>
</evidence>
<dbReference type="PROSITE" id="PS51762">
    <property type="entry name" value="GH16_2"/>
    <property type="match status" value="1"/>
</dbReference>
<dbReference type="AlphaFoldDB" id="A0A1H3FSW3"/>
<reference evidence="3 4" key="1">
    <citation type="submission" date="2016-10" db="EMBL/GenBank/DDBJ databases">
        <authorList>
            <person name="de Groot N.N."/>
        </authorList>
    </citation>
    <scope>NUCLEOTIDE SEQUENCE [LARGE SCALE GENOMIC DNA]</scope>
    <source>
        <strain evidence="3 4">DSM 24956</strain>
    </source>
</reference>